<comment type="caution">
    <text evidence="1">The sequence shown here is derived from an EMBL/GenBank/DDBJ whole genome shotgun (WGS) entry which is preliminary data.</text>
</comment>
<dbReference type="Proteomes" id="UP000612855">
    <property type="component" value="Unassembled WGS sequence"/>
</dbReference>
<dbReference type="EMBL" id="BMFJ01000001">
    <property type="protein sequence ID" value="GGE21389.1"/>
    <property type="molecule type" value="Genomic_DNA"/>
</dbReference>
<proteinExistence type="predicted"/>
<accession>A0A917A1T1</accession>
<sequence>MPETSDNAPPVMPPLEREVFDTFPAPVRHRLEEVRAKIFAAAADAGAGPLTETLKWGEPAYLTEATGSGSTIRLGQLRDAPGHAAVFVNCRTALADTFRTRLPALSLRGDRAVLVPLDNREGDPDLGRALTLALTYHRWK</sequence>
<evidence type="ECO:0000313" key="1">
    <source>
        <dbReference type="EMBL" id="GGE21389.1"/>
    </source>
</evidence>
<protein>
    <recommendedName>
        <fullName evidence="3">YdhG-like domain-containing protein</fullName>
    </recommendedName>
</protein>
<reference evidence="2" key="1">
    <citation type="journal article" date="2019" name="Int. J. Syst. Evol. Microbiol.">
        <title>The Global Catalogue of Microorganisms (GCM) 10K type strain sequencing project: providing services to taxonomists for standard genome sequencing and annotation.</title>
        <authorList>
            <consortium name="The Broad Institute Genomics Platform"/>
            <consortium name="The Broad Institute Genome Sequencing Center for Infectious Disease"/>
            <person name="Wu L."/>
            <person name="Ma J."/>
        </authorList>
    </citation>
    <scope>NUCLEOTIDE SEQUENCE [LARGE SCALE GENOMIC DNA]</scope>
    <source>
        <strain evidence="2">CGMCC 1.12664</strain>
    </source>
</reference>
<evidence type="ECO:0008006" key="3">
    <source>
        <dbReference type="Google" id="ProtNLM"/>
    </source>
</evidence>
<dbReference type="AlphaFoldDB" id="A0A917A1T1"/>
<evidence type="ECO:0000313" key="2">
    <source>
        <dbReference type="Proteomes" id="UP000612855"/>
    </source>
</evidence>
<organism evidence="1 2">
    <name type="scientific">Primorskyibacter flagellatus</name>
    <dbReference type="NCBI Taxonomy" id="1387277"/>
    <lineage>
        <taxon>Bacteria</taxon>
        <taxon>Pseudomonadati</taxon>
        <taxon>Pseudomonadota</taxon>
        <taxon>Alphaproteobacteria</taxon>
        <taxon>Rhodobacterales</taxon>
        <taxon>Roseobacteraceae</taxon>
        <taxon>Primorskyibacter</taxon>
    </lineage>
</organism>
<dbReference type="SUPFAM" id="SSF159888">
    <property type="entry name" value="YdhG-like"/>
    <property type="match status" value="1"/>
</dbReference>
<gene>
    <name evidence="1" type="ORF">GCM10011360_07510</name>
</gene>
<dbReference type="RefSeq" id="WP_229737419.1">
    <property type="nucleotide sequence ID" value="NZ_BMFJ01000001.1"/>
</dbReference>
<name>A0A917A1T1_9RHOB</name>
<keyword evidence="2" id="KW-1185">Reference proteome</keyword>